<evidence type="ECO:0000313" key="1">
    <source>
        <dbReference type="EMBL" id="ORJ23925.1"/>
    </source>
</evidence>
<dbReference type="RefSeq" id="WP_084913083.1">
    <property type="nucleotide sequence ID" value="NZ_MRWE01000038.1"/>
</dbReference>
<reference evidence="1 2" key="1">
    <citation type="journal article" date="2017" name="Int. J. Syst. Evol. Microbiol.">
        <title>Rouxiella badensis sp. nov. and Rouxiella silvae sp. nov. isolated from peat bog soil in Germany and emendation of the genus description.</title>
        <authorList>
            <person name="Le Fleche-Mateos A."/>
            <person name="Kugler J.H."/>
            <person name="Hansen S.H."/>
            <person name="Syldatk C."/>
            <person name="Hausmann R."/>
            <person name="Lomprez F."/>
            <person name="Vandenbogaert M."/>
            <person name="Manuguerra J.C."/>
            <person name="Grimont P.A."/>
        </authorList>
    </citation>
    <scope>NUCLEOTIDE SEQUENCE [LARGE SCALE GENOMIC DNA]</scope>
    <source>
        <strain evidence="1 2">DSM 100043</strain>
    </source>
</reference>
<sequence length="225" mass="26306">MQGEYVRQQLRAALFDMPSGQKNQIVIMAESATGDRHLEKPSRTVETDDAAVVIDAEKVRYRQGKKYTQNKVLISEETFRTGVWRQLVNKMTGAHLSWVKYCYAENLEFDHQMIICKEVWERFQEKAKDSSHKKMAKKTYEIVNRMVWLAAQIAVSKIRGVPLEYKAADLCRLIRISPDNWLHNYAPRWAMLLSVCEDLDNEVIGYVARQHKTESDIRRRARVLM</sequence>
<organism evidence="1 2">
    <name type="scientific">Rouxiella badensis</name>
    <dbReference type="NCBI Taxonomy" id="1646377"/>
    <lineage>
        <taxon>Bacteria</taxon>
        <taxon>Pseudomonadati</taxon>
        <taxon>Pseudomonadota</taxon>
        <taxon>Gammaproteobacteria</taxon>
        <taxon>Enterobacterales</taxon>
        <taxon>Yersiniaceae</taxon>
        <taxon>Rouxiella</taxon>
    </lineage>
</organism>
<dbReference type="EMBL" id="MRWE01000038">
    <property type="protein sequence ID" value="ORJ23925.1"/>
    <property type="molecule type" value="Genomic_DNA"/>
</dbReference>
<evidence type="ECO:0008006" key="3">
    <source>
        <dbReference type="Google" id="ProtNLM"/>
    </source>
</evidence>
<keyword evidence="2" id="KW-1185">Reference proteome</keyword>
<protein>
    <recommendedName>
        <fullName evidence="3">Antitermination protein</fullName>
    </recommendedName>
</protein>
<proteinExistence type="predicted"/>
<accession>A0A1X0WB37</accession>
<dbReference type="Proteomes" id="UP000192536">
    <property type="component" value="Unassembled WGS sequence"/>
</dbReference>
<dbReference type="AlphaFoldDB" id="A0A1X0WB37"/>
<evidence type="ECO:0000313" key="2">
    <source>
        <dbReference type="Proteomes" id="UP000192536"/>
    </source>
</evidence>
<dbReference type="STRING" id="1646377.BS640_18650"/>
<comment type="caution">
    <text evidence="1">The sequence shown here is derived from an EMBL/GenBank/DDBJ whole genome shotgun (WGS) entry which is preliminary data.</text>
</comment>
<dbReference type="InterPro" id="IPR010455">
    <property type="entry name" value="Phage_82_GpQ"/>
</dbReference>
<name>A0A1X0WB37_9GAMM</name>
<gene>
    <name evidence="1" type="ORF">BS640_18650</name>
</gene>
<dbReference type="Pfam" id="PF06323">
    <property type="entry name" value="Phage_antiter_Q"/>
    <property type="match status" value="1"/>
</dbReference>